<dbReference type="GO" id="GO:0000155">
    <property type="term" value="F:phosphorelay sensor kinase activity"/>
    <property type="evidence" value="ECO:0007669"/>
    <property type="project" value="InterPro"/>
</dbReference>
<dbReference type="SUPFAM" id="SSF52172">
    <property type="entry name" value="CheY-like"/>
    <property type="match status" value="1"/>
</dbReference>
<dbReference type="EMBL" id="QUQO01000001">
    <property type="protein sequence ID" value="RFB04423.1"/>
    <property type="molecule type" value="Genomic_DNA"/>
</dbReference>
<dbReference type="InParanoid" id="A0A371RG45"/>
<keyword evidence="7" id="KW-0067">ATP-binding</keyword>
<dbReference type="PRINTS" id="PR00344">
    <property type="entry name" value="BCTRLSENSOR"/>
</dbReference>
<dbReference type="SMART" id="SM00388">
    <property type="entry name" value="HisKA"/>
    <property type="match status" value="1"/>
</dbReference>
<dbReference type="InterPro" id="IPR036097">
    <property type="entry name" value="HisK_dim/P_sf"/>
</dbReference>
<dbReference type="SUPFAM" id="SSF55874">
    <property type="entry name" value="ATPase domain of HSP90 chaperone/DNA topoisomerase II/histidine kinase"/>
    <property type="match status" value="1"/>
</dbReference>
<dbReference type="SUPFAM" id="SSF47384">
    <property type="entry name" value="Homodimeric domain of signal transducing histidine kinase"/>
    <property type="match status" value="1"/>
</dbReference>
<dbReference type="GO" id="GO:0005524">
    <property type="term" value="F:ATP binding"/>
    <property type="evidence" value="ECO:0007669"/>
    <property type="project" value="UniProtKB-KW"/>
</dbReference>
<keyword evidence="4" id="KW-0808">Transferase</keyword>
<name>A0A371RG45_9PROT</name>
<evidence type="ECO:0000256" key="12">
    <source>
        <dbReference type="SAM" id="Phobius"/>
    </source>
</evidence>
<dbReference type="Gene3D" id="3.30.565.10">
    <property type="entry name" value="Histidine kinase-like ATPase, C-terminal domain"/>
    <property type="match status" value="1"/>
</dbReference>
<proteinExistence type="predicted"/>
<dbReference type="SMART" id="SM00387">
    <property type="entry name" value="HATPase_c"/>
    <property type="match status" value="1"/>
</dbReference>
<evidence type="ECO:0000256" key="9">
    <source>
        <dbReference type="ARBA" id="ARBA00064003"/>
    </source>
</evidence>
<dbReference type="EC" id="2.7.13.3" evidence="2"/>
<evidence type="ECO:0000256" key="5">
    <source>
        <dbReference type="ARBA" id="ARBA00022741"/>
    </source>
</evidence>
<dbReference type="InterPro" id="IPR036890">
    <property type="entry name" value="HATPase_C_sf"/>
</dbReference>
<evidence type="ECO:0000256" key="3">
    <source>
        <dbReference type="ARBA" id="ARBA00022553"/>
    </source>
</evidence>
<evidence type="ECO:0000256" key="4">
    <source>
        <dbReference type="ARBA" id="ARBA00022679"/>
    </source>
</evidence>
<dbReference type="Pfam" id="PF00072">
    <property type="entry name" value="Response_reg"/>
    <property type="match status" value="1"/>
</dbReference>
<feature type="transmembrane region" description="Helical" evidence="12">
    <location>
        <begin position="32"/>
        <end position="52"/>
    </location>
</feature>
<feature type="domain" description="Response regulatory" evidence="14">
    <location>
        <begin position="466"/>
        <end position="585"/>
    </location>
</feature>
<dbReference type="InterPro" id="IPR003594">
    <property type="entry name" value="HATPase_dom"/>
</dbReference>
<dbReference type="SMART" id="SM00448">
    <property type="entry name" value="REC"/>
    <property type="match status" value="1"/>
</dbReference>
<protein>
    <recommendedName>
        <fullName evidence="10">Sensory/regulatory protein RpfC</fullName>
        <ecNumber evidence="2">2.7.13.3</ecNumber>
    </recommendedName>
</protein>
<gene>
    <name evidence="15" type="ORF">DX908_03445</name>
</gene>
<dbReference type="Pfam" id="PF02518">
    <property type="entry name" value="HATPase_c"/>
    <property type="match status" value="1"/>
</dbReference>
<keyword evidence="12" id="KW-0472">Membrane</keyword>
<feature type="transmembrane region" description="Helical" evidence="12">
    <location>
        <begin position="58"/>
        <end position="79"/>
    </location>
</feature>
<dbReference type="FunFam" id="3.30.565.10:FF:000010">
    <property type="entry name" value="Sensor histidine kinase RcsC"/>
    <property type="match status" value="1"/>
</dbReference>
<keyword evidence="6" id="KW-0418">Kinase</keyword>
<feature type="transmembrane region" description="Helical" evidence="12">
    <location>
        <begin position="91"/>
        <end position="108"/>
    </location>
</feature>
<evidence type="ECO:0000313" key="15">
    <source>
        <dbReference type="EMBL" id="RFB04423.1"/>
    </source>
</evidence>
<dbReference type="Gene3D" id="1.10.287.130">
    <property type="match status" value="1"/>
</dbReference>
<comment type="catalytic activity">
    <reaction evidence="1">
        <text>ATP + protein L-histidine = ADP + protein N-phospho-L-histidine.</text>
        <dbReference type="EC" id="2.7.13.3"/>
    </reaction>
</comment>
<dbReference type="Proteomes" id="UP000264589">
    <property type="component" value="Unassembled WGS sequence"/>
</dbReference>
<evidence type="ECO:0000259" key="14">
    <source>
        <dbReference type="PROSITE" id="PS50110"/>
    </source>
</evidence>
<sequence>MSWIGDVGRKLRDIYWPCSRRDDALFVAGRRAFSAFCVPAGLAGLLLSILNIPYFADYPASISFGFFTSFFCLLAPAFVPRKSEKAFQRGAVALFCAIFLMVSFVYWTSIGPNSVASLFYIPFVMSVTLMIGRRLALIFVVGAIAVYLARAAVHPAEIETMDVIWLRSIALSCVALLVYFVSGSYRSVLIQAAMHLKDARVEADAANRAKSEFLANMSHEIRTPMNGVISMADLLVHSDMAPAQKRQAETICRSGQALLEIINDILDFSKIEAGKLTLESVPMNPAEITEEVGDLLGLAANQKNISLTVQRQGEIGTVSGDPTRLRQVLINLIGNAVKFTEEGGVTVSLIETPKGRMTDLSIIVRDTGVGIPEDKLNAIFSPFAQAETSTTRRYGGTGLGLAITKELVTAMGGTLSVSSVLGKGTCFTLDISLPIVIAETPEISQEAEVPAEETVSACCPGQSRCAVLVAEDNEVNRLVLDTLVDKYRFDVTFAHNGQEAVDLFKAGDFTAVLMDISMPVLDGMEAMREIRAYQSAKALDPTPIIALTAHALAGDRERLLSAGMDDYLSKPLVKADLLAVLEKWTNCRAGSAAKIAAH</sequence>
<accession>A0A371RG45</accession>
<evidence type="ECO:0000256" key="1">
    <source>
        <dbReference type="ARBA" id="ARBA00000085"/>
    </source>
</evidence>
<keyword evidence="16" id="KW-1185">Reference proteome</keyword>
<dbReference type="Pfam" id="PF00512">
    <property type="entry name" value="HisKA"/>
    <property type="match status" value="1"/>
</dbReference>
<dbReference type="PROSITE" id="PS50110">
    <property type="entry name" value="RESPONSE_REGULATORY"/>
    <property type="match status" value="1"/>
</dbReference>
<dbReference type="PANTHER" id="PTHR45339">
    <property type="entry name" value="HYBRID SIGNAL TRANSDUCTION HISTIDINE KINASE J"/>
    <property type="match status" value="1"/>
</dbReference>
<evidence type="ECO:0000256" key="2">
    <source>
        <dbReference type="ARBA" id="ARBA00012438"/>
    </source>
</evidence>
<feature type="modified residue" description="4-aspartylphosphate" evidence="11">
    <location>
        <position position="515"/>
    </location>
</feature>
<evidence type="ECO:0000256" key="6">
    <source>
        <dbReference type="ARBA" id="ARBA00022777"/>
    </source>
</evidence>
<evidence type="ECO:0000256" key="8">
    <source>
        <dbReference type="ARBA" id="ARBA00023012"/>
    </source>
</evidence>
<feature type="transmembrane region" description="Helical" evidence="12">
    <location>
        <begin position="165"/>
        <end position="185"/>
    </location>
</feature>
<feature type="transmembrane region" description="Helical" evidence="12">
    <location>
        <begin position="136"/>
        <end position="153"/>
    </location>
</feature>
<dbReference type="InterPro" id="IPR001789">
    <property type="entry name" value="Sig_transdc_resp-reg_receiver"/>
</dbReference>
<dbReference type="CDD" id="cd17546">
    <property type="entry name" value="REC_hyHK_CKI1_RcsC-like"/>
    <property type="match status" value="1"/>
</dbReference>
<dbReference type="InterPro" id="IPR003661">
    <property type="entry name" value="HisK_dim/P_dom"/>
</dbReference>
<dbReference type="InterPro" id="IPR011006">
    <property type="entry name" value="CheY-like_superfamily"/>
</dbReference>
<evidence type="ECO:0000259" key="13">
    <source>
        <dbReference type="PROSITE" id="PS50109"/>
    </source>
</evidence>
<keyword evidence="12" id="KW-0812">Transmembrane</keyword>
<comment type="caution">
    <text evidence="15">The sequence shown here is derived from an EMBL/GenBank/DDBJ whole genome shotgun (WGS) entry which is preliminary data.</text>
</comment>
<dbReference type="AlphaFoldDB" id="A0A371RG45"/>
<dbReference type="InterPro" id="IPR004358">
    <property type="entry name" value="Sig_transdc_His_kin-like_C"/>
</dbReference>
<feature type="domain" description="Histidine kinase" evidence="13">
    <location>
        <begin position="216"/>
        <end position="435"/>
    </location>
</feature>
<dbReference type="FunFam" id="1.10.287.130:FF:000002">
    <property type="entry name" value="Two-component osmosensing histidine kinase"/>
    <property type="match status" value="1"/>
</dbReference>
<evidence type="ECO:0000256" key="11">
    <source>
        <dbReference type="PROSITE-ProRule" id="PRU00169"/>
    </source>
</evidence>
<comment type="subunit">
    <text evidence="9">At low DSF concentrations, interacts with RpfF.</text>
</comment>
<dbReference type="CDD" id="cd00082">
    <property type="entry name" value="HisKA"/>
    <property type="match status" value="1"/>
</dbReference>
<keyword evidence="12" id="KW-1133">Transmembrane helix</keyword>
<dbReference type="PROSITE" id="PS50109">
    <property type="entry name" value="HIS_KIN"/>
    <property type="match status" value="1"/>
</dbReference>
<organism evidence="15 16">
    <name type="scientific">Parvularcula marina</name>
    <dbReference type="NCBI Taxonomy" id="2292771"/>
    <lineage>
        <taxon>Bacteria</taxon>
        <taxon>Pseudomonadati</taxon>
        <taxon>Pseudomonadota</taxon>
        <taxon>Alphaproteobacteria</taxon>
        <taxon>Parvularculales</taxon>
        <taxon>Parvularculaceae</taxon>
        <taxon>Parvularcula</taxon>
    </lineage>
</organism>
<dbReference type="Gene3D" id="3.40.50.2300">
    <property type="match status" value="1"/>
</dbReference>
<keyword evidence="5" id="KW-0547">Nucleotide-binding</keyword>
<keyword evidence="8" id="KW-0902">Two-component regulatory system</keyword>
<evidence type="ECO:0000256" key="7">
    <source>
        <dbReference type="ARBA" id="ARBA00022840"/>
    </source>
</evidence>
<keyword evidence="3 11" id="KW-0597">Phosphoprotein</keyword>
<evidence type="ECO:0000256" key="10">
    <source>
        <dbReference type="ARBA" id="ARBA00068150"/>
    </source>
</evidence>
<evidence type="ECO:0000313" key="16">
    <source>
        <dbReference type="Proteomes" id="UP000264589"/>
    </source>
</evidence>
<dbReference type="CDD" id="cd16922">
    <property type="entry name" value="HATPase_EvgS-ArcB-TorS-like"/>
    <property type="match status" value="1"/>
</dbReference>
<dbReference type="PANTHER" id="PTHR45339:SF1">
    <property type="entry name" value="HYBRID SIGNAL TRANSDUCTION HISTIDINE KINASE J"/>
    <property type="match status" value="1"/>
</dbReference>
<dbReference type="InterPro" id="IPR005467">
    <property type="entry name" value="His_kinase_dom"/>
</dbReference>
<reference evidence="15 16" key="1">
    <citation type="submission" date="2018-08" db="EMBL/GenBank/DDBJ databases">
        <title>Parvularcula sp. SM1705, isolated from surface water of the South Sea China.</title>
        <authorList>
            <person name="Sun L."/>
        </authorList>
    </citation>
    <scope>NUCLEOTIDE SEQUENCE [LARGE SCALE GENOMIC DNA]</scope>
    <source>
        <strain evidence="15 16">SM1705</strain>
    </source>
</reference>